<dbReference type="InterPro" id="IPR001810">
    <property type="entry name" value="F-box_dom"/>
</dbReference>
<dbReference type="AlphaFoldDB" id="A0A815I5M6"/>
<proteinExistence type="predicted"/>
<evidence type="ECO:0000313" key="2">
    <source>
        <dbReference type="EMBL" id="CAF1361533.1"/>
    </source>
</evidence>
<evidence type="ECO:0000313" key="3">
    <source>
        <dbReference type="EMBL" id="CAF1472103.1"/>
    </source>
</evidence>
<dbReference type="Proteomes" id="UP000663828">
    <property type="component" value="Unassembled WGS sequence"/>
</dbReference>
<keyword evidence="4" id="KW-1185">Reference proteome</keyword>
<accession>A0A815I5M6</accession>
<reference evidence="2" key="1">
    <citation type="submission" date="2021-02" db="EMBL/GenBank/DDBJ databases">
        <authorList>
            <person name="Nowell W R."/>
        </authorList>
    </citation>
    <scope>NUCLEOTIDE SEQUENCE</scope>
</reference>
<feature type="domain" description="F-box" evidence="1">
    <location>
        <begin position="6"/>
        <end position="54"/>
    </location>
</feature>
<dbReference type="EMBL" id="CAJNOJ010000275">
    <property type="protein sequence ID" value="CAF1361533.1"/>
    <property type="molecule type" value="Genomic_DNA"/>
</dbReference>
<dbReference type="SUPFAM" id="SSF81383">
    <property type="entry name" value="F-box domain"/>
    <property type="match status" value="1"/>
</dbReference>
<evidence type="ECO:0000313" key="4">
    <source>
        <dbReference type="Proteomes" id="UP000663828"/>
    </source>
</evidence>
<dbReference type="Proteomes" id="UP000663852">
    <property type="component" value="Unassembled WGS sequence"/>
</dbReference>
<organism evidence="2 5">
    <name type="scientific">Adineta ricciae</name>
    <name type="common">Rotifer</name>
    <dbReference type="NCBI Taxonomy" id="249248"/>
    <lineage>
        <taxon>Eukaryota</taxon>
        <taxon>Metazoa</taxon>
        <taxon>Spiralia</taxon>
        <taxon>Gnathifera</taxon>
        <taxon>Rotifera</taxon>
        <taxon>Eurotatoria</taxon>
        <taxon>Bdelloidea</taxon>
        <taxon>Adinetida</taxon>
        <taxon>Adinetidae</taxon>
        <taxon>Adineta</taxon>
    </lineage>
</organism>
<protein>
    <recommendedName>
        <fullName evidence="1">F-box domain-containing protein</fullName>
    </recommendedName>
</protein>
<sequence>MSNTNKSYLDTLPTEILYRICDGLDSETILFSFRRVCKRFHTISKIYDRYRLDLCYFSMSDLRRMEYLIDPKNVTSLTLANEDKSSGLMEYFLDHFSLRTFSRLDSMTFALHHKIDFDRFAKFIEQSSLTTLSIWLCNYSLTSFQNLIEALKSCRLKNLIILDRVDWTSLMFIVNTLTDLQKLVLKSFHKQPYDNLAESQVNSEEVSKLTSLSLNMKAEVEIQYIESILMRCPHLQCFQLDSSGNKADKSLFDGHKWENLIETRLLLLKQFEFHFSYHPPRFGNIFDVDASFESFQTPFWRDRKQWFVRCDYVASEDKKWYDVYTVPMNIREEFDLSCHRMTILDSMLPTMDESKANVVHVHRLTLNLNQLMIENTQTRTNLLAKYQFRNVKELVLIIDQEWSNDAIECLSTMIVLSNLEKIHLKIEDKCKFVRDLYTKLKGLLKQAWDLRSLKITSTNPRTRKQIIRDKIALKLSRYTDELDIEVQDLDDAKAILQNEKYLSHLTFRPILNDNVNLVHEIEDWLPHTKRHYTVESAVNWLCDGGCCTSSKGVYIWLD</sequence>
<evidence type="ECO:0000313" key="5">
    <source>
        <dbReference type="Proteomes" id="UP000663852"/>
    </source>
</evidence>
<dbReference type="OrthoDB" id="9980065at2759"/>
<name>A0A815I5M6_ADIRI</name>
<dbReference type="SUPFAM" id="SSF52047">
    <property type="entry name" value="RNI-like"/>
    <property type="match status" value="1"/>
</dbReference>
<dbReference type="InterPro" id="IPR036047">
    <property type="entry name" value="F-box-like_dom_sf"/>
</dbReference>
<gene>
    <name evidence="2" type="ORF">EDS130_LOCUS33848</name>
    <name evidence="3" type="ORF">XAT740_LOCUS38042</name>
</gene>
<comment type="caution">
    <text evidence="2">The sequence shown here is derived from an EMBL/GenBank/DDBJ whole genome shotgun (WGS) entry which is preliminary data.</text>
</comment>
<dbReference type="EMBL" id="CAJNOR010004063">
    <property type="protein sequence ID" value="CAF1472103.1"/>
    <property type="molecule type" value="Genomic_DNA"/>
</dbReference>
<dbReference type="PROSITE" id="PS50181">
    <property type="entry name" value="FBOX"/>
    <property type="match status" value="1"/>
</dbReference>
<evidence type="ECO:0000259" key="1">
    <source>
        <dbReference type="PROSITE" id="PS50181"/>
    </source>
</evidence>
<dbReference type="Pfam" id="PF00646">
    <property type="entry name" value="F-box"/>
    <property type="match status" value="1"/>
</dbReference>